<evidence type="ECO:0000313" key="4">
    <source>
        <dbReference type="Proteomes" id="UP000178380"/>
    </source>
</evidence>
<accession>A0A1G2HZY5</accession>
<dbReference type="Pfam" id="PF00534">
    <property type="entry name" value="Glycos_transf_1"/>
    <property type="match status" value="1"/>
</dbReference>
<gene>
    <name evidence="3" type="ORF">A3C58_03560</name>
</gene>
<dbReference type="Proteomes" id="UP000178380">
    <property type="component" value="Unassembled WGS sequence"/>
</dbReference>
<dbReference type="STRING" id="1802205.A3C58_03560"/>
<evidence type="ECO:0000259" key="2">
    <source>
        <dbReference type="Pfam" id="PF13439"/>
    </source>
</evidence>
<reference evidence="3 4" key="1">
    <citation type="journal article" date="2016" name="Nat. Commun.">
        <title>Thousands of microbial genomes shed light on interconnected biogeochemical processes in an aquifer system.</title>
        <authorList>
            <person name="Anantharaman K."/>
            <person name="Brown C.T."/>
            <person name="Hug L.A."/>
            <person name="Sharon I."/>
            <person name="Castelle C.J."/>
            <person name="Probst A.J."/>
            <person name="Thomas B.C."/>
            <person name="Singh A."/>
            <person name="Wilkins M.J."/>
            <person name="Karaoz U."/>
            <person name="Brodie E.L."/>
            <person name="Williams K.H."/>
            <person name="Hubbard S.S."/>
            <person name="Banfield J.F."/>
        </authorList>
    </citation>
    <scope>NUCLEOTIDE SEQUENCE [LARGE SCALE GENOMIC DNA]</scope>
</reference>
<organism evidence="3 4">
    <name type="scientific">Candidatus Staskawiczbacteria bacterium RIFCSPHIGHO2_02_FULL_34_10</name>
    <dbReference type="NCBI Taxonomy" id="1802205"/>
    <lineage>
        <taxon>Bacteria</taxon>
        <taxon>Candidatus Staskawicziibacteriota</taxon>
    </lineage>
</organism>
<dbReference type="Pfam" id="PF13439">
    <property type="entry name" value="Glyco_transf_4"/>
    <property type="match status" value="1"/>
</dbReference>
<dbReference type="AlphaFoldDB" id="A0A1G2HZY5"/>
<dbReference type="PANTHER" id="PTHR45947:SF3">
    <property type="entry name" value="SULFOQUINOVOSYL TRANSFERASE SQD2"/>
    <property type="match status" value="1"/>
</dbReference>
<proteinExistence type="predicted"/>
<name>A0A1G2HZY5_9BACT</name>
<sequence>MRVLFVTPLYYPNLKGGSERSLKILAEGMVKKGVGVSVLSFDNDKKGVLEEKLNGVKVIRVKKMKITPNTLAYNVSLLRYKGIVERENPDIVHVYNTWQMPAAYFLKTSKRKVIASLNNYYPICPISYTKNNLMERKKFNFITMFFGLKDTLNLKFPLNYLAALGYALYWKPIYFFSSRLDLYIPISRTTGKIFALQGFDEKKIKFVCNLFDKDNLIIYKSKKRKKNMAIYVGALIESKGVLEMLEAFRKIKNKKLKLYLIGGGVLSEDVKKYINEHKLNAVSLGRLKFEELKKYYSSCSFTIHPSLWPDPFPRVMMEIMQHDCPVLAADNPVAIEAFGEGALYYHRGDIQDFADKIDLIASGKVKKSLVKSREKIFSKNPIDEIYSHYLRLLK</sequence>
<dbReference type="SUPFAM" id="SSF53756">
    <property type="entry name" value="UDP-Glycosyltransferase/glycogen phosphorylase"/>
    <property type="match status" value="1"/>
</dbReference>
<dbReference type="Gene3D" id="3.40.50.2000">
    <property type="entry name" value="Glycogen Phosphorylase B"/>
    <property type="match status" value="2"/>
</dbReference>
<dbReference type="EMBL" id="MHOR01000003">
    <property type="protein sequence ID" value="OGZ67750.1"/>
    <property type="molecule type" value="Genomic_DNA"/>
</dbReference>
<feature type="domain" description="Glycosyl transferase family 1" evidence="1">
    <location>
        <begin position="221"/>
        <end position="364"/>
    </location>
</feature>
<evidence type="ECO:0000313" key="3">
    <source>
        <dbReference type="EMBL" id="OGZ67750.1"/>
    </source>
</evidence>
<dbReference type="InterPro" id="IPR050194">
    <property type="entry name" value="Glycosyltransferase_grp1"/>
</dbReference>
<dbReference type="InterPro" id="IPR001296">
    <property type="entry name" value="Glyco_trans_1"/>
</dbReference>
<protein>
    <recommendedName>
        <fullName evidence="5">Glycosyl transferase family 1 domain-containing protein</fullName>
    </recommendedName>
</protein>
<evidence type="ECO:0008006" key="5">
    <source>
        <dbReference type="Google" id="ProtNLM"/>
    </source>
</evidence>
<evidence type="ECO:0000259" key="1">
    <source>
        <dbReference type="Pfam" id="PF00534"/>
    </source>
</evidence>
<dbReference type="PANTHER" id="PTHR45947">
    <property type="entry name" value="SULFOQUINOVOSYL TRANSFERASE SQD2"/>
    <property type="match status" value="1"/>
</dbReference>
<dbReference type="InterPro" id="IPR028098">
    <property type="entry name" value="Glyco_trans_4-like_N"/>
</dbReference>
<comment type="caution">
    <text evidence="3">The sequence shown here is derived from an EMBL/GenBank/DDBJ whole genome shotgun (WGS) entry which is preliminary data.</text>
</comment>
<feature type="domain" description="Glycosyltransferase subfamily 4-like N-terminal" evidence="2">
    <location>
        <begin position="16"/>
        <end position="213"/>
    </location>
</feature>
<dbReference type="GO" id="GO:0016757">
    <property type="term" value="F:glycosyltransferase activity"/>
    <property type="evidence" value="ECO:0007669"/>
    <property type="project" value="InterPro"/>
</dbReference>